<dbReference type="Gene3D" id="3.40.50.10860">
    <property type="entry name" value="Leucine Dehydrogenase, chain A, domain 1"/>
    <property type="match status" value="1"/>
</dbReference>
<comment type="subcellular location">
    <subcellularLocation>
        <location evidence="1">Mitochondrion</location>
    </subcellularLocation>
</comment>
<evidence type="ECO:0000256" key="2">
    <source>
        <dbReference type="ARBA" id="ARBA00006382"/>
    </source>
</evidence>
<feature type="domain" description="Glutamate/phenylalanine/leucine/valine/L-tryptophan dehydrogenase C-terminal" evidence="10">
    <location>
        <begin position="269"/>
        <end position="557"/>
    </location>
</feature>
<dbReference type="RefSeq" id="XP_008475279.1">
    <property type="nucleotide sequence ID" value="XM_008477057.1"/>
</dbReference>
<dbReference type="GO" id="GO:0004352">
    <property type="term" value="F:glutamate dehydrogenase (NAD+) activity"/>
    <property type="evidence" value="ECO:0007669"/>
    <property type="project" value="TreeGrafter"/>
</dbReference>
<dbReference type="EC" id="1.4.1.3" evidence="3"/>
<dbReference type="PANTHER" id="PTHR11606">
    <property type="entry name" value="GLUTAMATE DEHYDROGENASE"/>
    <property type="match status" value="1"/>
</dbReference>
<dbReference type="SUPFAM" id="SSF51735">
    <property type="entry name" value="NAD(P)-binding Rossmann-fold domains"/>
    <property type="match status" value="1"/>
</dbReference>
<dbReference type="SMART" id="SM00839">
    <property type="entry name" value="ELFV_dehydrog"/>
    <property type="match status" value="1"/>
</dbReference>
<dbReference type="STRING" id="121845.A0A1S4EEY8"/>
<dbReference type="GO" id="GO:0005739">
    <property type="term" value="C:mitochondrion"/>
    <property type="evidence" value="ECO:0007669"/>
    <property type="project" value="UniProtKB-SubCell"/>
</dbReference>
<sequence length="560" mass="62641">MQRLANSSRLFLFKHKGLNGTASVRMGSNNKKKNDGSNNKKKNDGSNPQSGHKIPERLKDVPDKENPGFFESVEYYFHRAVQNLIPEFDVSIRARKFTDEDIALRRNGIIMLMQNYSSLLEIQFPFRRDSGEYELIQCYRCHHCTHKSPTKGGIRYALDVNPDEVKALAALMTYKNSCSNVPFGGAKGGIRIDPSKYNNRELERITRKFALELIKKNYVGPGIDVPAPDYNTSAREMSWFYDAYAKTLGSTNINALGMVTGKPLFLGGIRGRESATGRGVFTAAEILVNNEEYMCEIGLEPCMENKTYIVQGFGNVGFHAARYFRRGRAKCLAIVEHDTAIVPDKGTEINYKDLHTYKITKGTIKGYPGTKSAPTDIMFDKVDILVPAAIEKVIRKSNADKVQAKIIVEAANGPLTPAAHAMLLKKNVLIIPDIFANAGGVTVSYFEWLKNISHSSLGRMSFGYDKEISDLLLSSIDTSLSDTFNKKIRIQKSAMYEDRISNATEKDIVQSSLTHSMQRAGRDILEYAEKSDNKLDLRNAAYCSALFKIFKTYEEAGLEG</sequence>
<accession>A0A1S4EEY8</accession>
<evidence type="ECO:0000256" key="1">
    <source>
        <dbReference type="ARBA" id="ARBA00004173"/>
    </source>
</evidence>
<dbReference type="GO" id="GO:0006538">
    <property type="term" value="P:L-glutamate catabolic process"/>
    <property type="evidence" value="ECO:0007669"/>
    <property type="project" value="TreeGrafter"/>
</dbReference>
<evidence type="ECO:0000256" key="3">
    <source>
        <dbReference type="ARBA" id="ARBA00012889"/>
    </source>
</evidence>
<comment type="similarity">
    <text evidence="2 8">Belongs to the Glu/Leu/Phe/Val dehydrogenases family.</text>
</comment>
<dbReference type="InterPro" id="IPR006097">
    <property type="entry name" value="Glu/Leu/Phe/Val/Trp_DH_dimer"/>
</dbReference>
<dbReference type="InterPro" id="IPR036291">
    <property type="entry name" value="NAD(P)-bd_dom_sf"/>
</dbReference>
<dbReference type="CDD" id="cd01076">
    <property type="entry name" value="NAD_bind_1_Glu_DH"/>
    <property type="match status" value="1"/>
</dbReference>
<comment type="catalytic activity">
    <reaction evidence="6">
        <text>L-glutamate + NAD(+) + H2O = 2-oxoglutarate + NH4(+) + NADH + H(+)</text>
        <dbReference type="Rhea" id="RHEA:15133"/>
        <dbReference type="ChEBI" id="CHEBI:15377"/>
        <dbReference type="ChEBI" id="CHEBI:15378"/>
        <dbReference type="ChEBI" id="CHEBI:16810"/>
        <dbReference type="ChEBI" id="CHEBI:28938"/>
        <dbReference type="ChEBI" id="CHEBI:29985"/>
        <dbReference type="ChEBI" id="CHEBI:57540"/>
        <dbReference type="ChEBI" id="CHEBI:57945"/>
        <dbReference type="EC" id="1.4.1.3"/>
    </reaction>
</comment>
<dbReference type="Proteomes" id="UP000079169">
    <property type="component" value="Unplaced"/>
</dbReference>
<evidence type="ECO:0000256" key="7">
    <source>
        <dbReference type="ARBA" id="ARBA00048577"/>
    </source>
</evidence>
<proteinExistence type="inferred from homology"/>
<keyword evidence="11" id="KW-1185">Reference proteome</keyword>
<evidence type="ECO:0000256" key="4">
    <source>
        <dbReference type="ARBA" id="ARBA00023002"/>
    </source>
</evidence>
<evidence type="ECO:0000313" key="11">
    <source>
        <dbReference type="Proteomes" id="UP000079169"/>
    </source>
</evidence>
<comment type="catalytic activity">
    <reaction evidence="7">
        <text>L-glutamate + NADP(+) + H2O = 2-oxoglutarate + NH4(+) + NADPH + H(+)</text>
        <dbReference type="Rhea" id="RHEA:11612"/>
        <dbReference type="ChEBI" id="CHEBI:15377"/>
        <dbReference type="ChEBI" id="CHEBI:15378"/>
        <dbReference type="ChEBI" id="CHEBI:16810"/>
        <dbReference type="ChEBI" id="CHEBI:28938"/>
        <dbReference type="ChEBI" id="CHEBI:29985"/>
        <dbReference type="ChEBI" id="CHEBI:57783"/>
        <dbReference type="ChEBI" id="CHEBI:58349"/>
        <dbReference type="EC" id="1.4.1.3"/>
    </reaction>
</comment>
<dbReference type="InterPro" id="IPR046346">
    <property type="entry name" value="Aminoacid_DH-like_N_sf"/>
</dbReference>
<protein>
    <recommendedName>
        <fullName evidence="3">glutamate dehydrogenase [NAD(P)(+)]</fullName>
        <ecNumber evidence="3">1.4.1.3</ecNumber>
    </recommendedName>
</protein>
<dbReference type="PRINTS" id="PR00082">
    <property type="entry name" value="GLFDHDRGNASE"/>
</dbReference>
<name>A0A1S4EEY8_DIACI</name>
<gene>
    <name evidence="12 13" type="primary">LOC103512300</name>
</gene>
<dbReference type="PaxDb" id="121845-A0A1S4EEY8"/>
<dbReference type="Pfam" id="PF02812">
    <property type="entry name" value="ELFV_dehydrog_N"/>
    <property type="match status" value="1"/>
</dbReference>
<dbReference type="InterPro" id="IPR033922">
    <property type="entry name" value="NAD_bind_Glu_DH"/>
</dbReference>
<dbReference type="KEGG" id="dci:103512300"/>
<feature type="region of interest" description="Disordered" evidence="9">
    <location>
        <begin position="22"/>
        <end position="63"/>
    </location>
</feature>
<dbReference type="Gene3D" id="3.40.50.720">
    <property type="entry name" value="NAD(P)-binding Rossmann-like Domain"/>
    <property type="match status" value="1"/>
</dbReference>
<evidence type="ECO:0000313" key="12">
    <source>
        <dbReference type="RefSeq" id="XP_008475279.1"/>
    </source>
</evidence>
<dbReference type="InterPro" id="IPR006096">
    <property type="entry name" value="Glu/Leu/Phe/Val/Trp_DH_C"/>
</dbReference>
<dbReference type="PROSITE" id="PS00074">
    <property type="entry name" value="GLFV_DEHYDROGENASE"/>
    <property type="match status" value="1"/>
</dbReference>
<feature type="compositionally biased region" description="Basic and acidic residues" evidence="9">
    <location>
        <begin position="53"/>
        <end position="63"/>
    </location>
</feature>
<organism evidence="11 12">
    <name type="scientific">Diaphorina citri</name>
    <name type="common">Asian citrus psyllid</name>
    <dbReference type="NCBI Taxonomy" id="121845"/>
    <lineage>
        <taxon>Eukaryota</taxon>
        <taxon>Metazoa</taxon>
        <taxon>Ecdysozoa</taxon>
        <taxon>Arthropoda</taxon>
        <taxon>Hexapoda</taxon>
        <taxon>Insecta</taxon>
        <taxon>Pterygota</taxon>
        <taxon>Neoptera</taxon>
        <taxon>Paraneoptera</taxon>
        <taxon>Hemiptera</taxon>
        <taxon>Sternorrhyncha</taxon>
        <taxon>Psylloidea</taxon>
        <taxon>Psyllidae</taxon>
        <taxon>Diaphorininae</taxon>
        <taxon>Diaphorina</taxon>
    </lineage>
</organism>
<dbReference type="Gene3D" id="1.10.287.140">
    <property type="match status" value="1"/>
</dbReference>
<dbReference type="InterPro" id="IPR033524">
    <property type="entry name" value="Glu/Leu/Phe/Val_DH_AS"/>
</dbReference>
<dbReference type="RefSeq" id="XP_026681615.1">
    <property type="nucleotide sequence ID" value="XM_026825814.1"/>
</dbReference>
<dbReference type="GeneID" id="103512300"/>
<evidence type="ECO:0000256" key="5">
    <source>
        <dbReference type="ARBA" id="ARBA00023128"/>
    </source>
</evidence>
<dbReference type="InterPro" id="IPR006095">
    <property type="entry name" value="Glu/Leu/Phe/Val/Trp_DH"/>
</dbReference>
<dbReference type="AlphaFoldDB" id="A0A1S4EEY8"/>
<dbReference type="FunFam" id="3.40.50.720:FF:000100">
    <property type="entry name" value="Glutamate dehydrogenase 1, mitochondrial"/>
    <property type="match status" value="1"/>
</dbReference>
<evidence type="ECO:0000259" key="10">
    <source>
        <dbReference type="SMART" id="SM00839"/>
    </source>
</evidence>
<dbReference type="Pfam" id="PF00208">
    <property type="entry name" value="ELFV_dehydrog"/>
    <property type="match status" value="1"/>
</dbReference>
<dbReference type="SUPFAM" id="SSF53223">
    <property type="entry name" value="Aminoacid dehydrogenase-like, N-terminal domain"/>
    <property type="match status" value="1"/>
</dbReference>
<evidence type="ECO:0000256" key="8">
    <source>
        <dbReference type="RuleBase" id="RU004417"/>
    </source>
</evidence>
<keyword evidence="4 8" id="KW-0560">Oxidoreductase</keyword>
<evidence type="ECO:0000313" key="13">
    <source>
        <dbReference type="RefSeq" id="XP_026681615.1"/>
    </source>
</evidence>
<dbReference type="PANTHER" id="PTHR11606:SF7">
    <property type="entry name" value="GLUTAMATE DEHYDROGENASE"/>
    <property type="match status" value="1"/>
</dbReference>
<evidence type="ECO:0000256" key="6">
    <source>
        <dbReference type="ARBA" id="ARBA00047867"/>
    </source>
</evidence>
<keyword evidence="5" id="KW-0496">Mitochondrion</keyword>
<evidence type="ECO:0000256" key="9">
    <source>
        <dbReference type="SAM" id="MobiDB-lite"/>
    </source>
</evidence>
<reference evidence="12 13" key="1">
    <citation type="submission" date="2025-04" db="UniProtKB">
        <authorList>
            <consortium name="RefSeq"/>
        </authorList>
    </citation>
    <scope>IDENTIFICATION</scope>
</reference>